<evidence type="ECO:0000313" key="1">
    <source>
        <dbReference type="EMBL" id="RPA87093.1"/>
    </source>
</evidence>
<reference evidence="1 2" key="1">
    <citation type="journal article" date="2018" name="Nat. Ecol. Evol.">
        <title>Pezizomycetes genomes reveal the molecular basis of ectomycorrhizal truffle lifestyle.</title>
        <authorList>
            <person name="Murat C."/>
            <person name="Payen T."/>
            <person name="Noel B."/>
            <person name="Kuo A."/>
            <person name="Morin E."/>
            <person name="Chen J."/>
            <person name="Kohler A."/>
            <person name="Krizsan K."/>
            <person name="Balestrini R."/>
            <person name="Da Silva C."/>
            <person name="Montanini B."/>
            <person name="Hainaut M."/>
            <person name="Levati E."/>
            <person name="Barry K.W."/>
            <person name="Belfiori B."/>
            <person name="Cichocki N."/>
            <person name="Clum A."/>
            <person name="Dockter R.B."/>
            <person name="Fauchery L."/>
            <person name="Guy J."/>
            <person name="Iotti M."/>
            <person name="Le Tacon F."/>
            <person name="Lindquist E.A."/>
            <person name="Lipzen A."/>
            <person name="Malagnac F."/>
            <person name="Mello A."/>
            <person name="Molinier V."/>
            <person name="Miyauchi S."/>
            <person name="Poulain J."/>
            <person name="Riccioni C."/>
            <person name="Rubini A."/>
            <person name="Sitrit Y."/>
            <person name="Splivallo R."/>
            <person name="Traeger S."/>
            <person name="Wang M."/>
            <person name="Zifcakova L."/>
            <person name="Wipf D."/>
            <person name="Zambonelli A."/>
            <person name="Paolocci F."/>
            <person name="Nowrousian M."/>
            <person name="Ottonello S."/>
            <person name="Baldrian P."/>
            <person name="Spatafora J.W."/>
            <person name="Henrissat B."/>
            <person name="Nagy L.G."/>
            <person name="Aury J.M."/>
            <person name="Wincker P."/>
            <person name="Grigoriev I.V."/>
            <person name="Bonfante P."/>
            <person name="Martin F.M."/>
        </authorList>
    </citation>
    <scope>NUCLEOTIDE SEQUENCE [LARGE SCALE GENOMIC DNA]</scope>
    <source>
        <strain evidence="1 2">RN42</strain>
    </source>
</reference>
<feature type="non-terminal residue" evidence="1">
    <location>
        <position position="301"/>
    </location>
</feature>
<accession>A0A3N4ILT8</accession>
<organism evidence="1 2">
    <name type="scientific">Ascobolus immersus RN42</name>
    <dbReference type="NCBI Taxonomy" id="1160509"/>
    <lineage>
        <taxon>Eukaryota</taxon>
        <taxon>Fungi</taxon>
        <taxon>Dikarya</taxon>
        <taxon>Ascomycota</taxon>
        <taxon>Pezizomycotina</taxon>
        <taxon>Pezizomycetes</taxon>
        <taxon>Pezizales</taxon>
        <taxon>Ascobolaceae</taxon>
        <taxon>Ascobolus</taxon>
    </lineage>
</organism>
<dbReference type="EMBL" id="ML119647">
    <property type="protein sequence ID" value="RPA87093.1"/>
    <property type="molecule type" value="Genomic_DNA"/>
</dbReference>
<name>A0A3N4ILT8_ASCIM</name>
<keyword evidence="2" id="KW-1185">Reference proteome</keyword>
<dbReference type="AlphaFoldDB" id="A0A3N4ILT8"/>
<gene>
    <name evidence="1" type="ORF">BJ508DRAFT_372203</name>
</gene>
<proteinExistence type="predicted"/>
<sequence>MAEDNPGQYSNPLYDFFASGAAFISGGDQYLPDLLIILYDTPYFPGVTDQVQCVIPPLFSAVEKLVGFYWQFLSGEMPISNRATGPYRKGPWKDGPEEDIKRDFVSFFRFLTGYAEDFRFVERYKKGLLRDNQIRLVEIAIDRLLKRMIQMILEQEQQFVGKFVDQQLMMMVEKGFVTIHKASEFENQITEVAYYSENSSVGLRARAELTSYAVSNFRDSFPDGIPSCRQLQDSLESEYREIFRLVKRFILSERFRSERLEQLLLKHIDENGVNLDVVRGVREADIERSWRTGDFSLWGRQ</sequence>
<evidence type="ECO:0000313" key="2">
    <source>
        <dbReference type="Proteomes" id="UP000275078"/>
    </source>
</evidence>
<dbReference type="Proteomes" id="UP000275078">
    <property type="component" value="Unassembled WGS sequence"/>
</dbReference>
<protein>
    <submittedName>
        <fullName evidence="1">Uncharacterized protein</fullName>
    </submittedName>
</protein>